<keyword evidence="10 17" id="KW-0227">DNA damage</keyword>
<dbReference type="InterPro" id="IPR043128">
    <property type="entry name" value="Rev_trsase/Diguanyl_cyclase"/>
</dbReference>
<feature type="binding site" evidence="17">
    <location>
        <position position="144"/>
    </location>
    <ligand>
        <name>Mg(2+)</name>
        <dbReference type="ChEBI" id="CHEBI:18420"/>
    </ligand>
</feature>
<dbReference type="HAMAP" id="MF_01113">
    <property type="entry name" value="DNApol_IV"/>
    <property type="match status" value="1"/>
</dbReference>
<keyword evidence="4 17" id="KW-0515">Mutator protein</keyword>
<evidence type="ECO:0000256" key="11">
    <source>
        <dbReference type="ARBA" id="ARBA00022842"/>
    </source>
</evidence>
<comment type="similarity">
    <text evidence="2 17">Belongs to the DNA polymerase type-Y family.</text>
</comment>
<dbReference type="Pfam" id="PF11798">
    <property type="entry name" value="IMS_HHH"/>
    <property type="match status" value="1"/>
</dbReference>
<evidence type="ECO:0000256" key="5">
    <source>
        <dbReference type="ARBA" id="ARBA00022490"/>
    </source>
</evidence>
<dbReference type="GO" id="GO:0003684">
    <property type="term" value="F:damaged DNA binding"/>
    <property type="evidence" value="ECO:0007669"/>
    <property type="project" value="InterPro"/>
</dbReference>
<evidence type="ECO:0000256" key="6">
    <source>
        <dbReference type="ARBA" id="ARBA00022679"/>
    </source>
</evidence>
<keyword evidence="8 17" id="KW-0235">DNA replication</keyword>
<dbReference type="GO" id="GO:0006261">
    <property type="term" value="P:DNA-templated DNA replication"/>
    <property type="evidence" value="ECO:0007669"/>
    <property type="project" value="UniProtKB-UniRule"/>
</dbReference>
<evidence type="ECO:0000256" key="15">
    <source>
        <dbReference type="ARBA" id="ARBA00025589"/>
    </source>
</evidence>
<comment type="function">
    <text evidence="15 17">Poorly processive, error-prone DNA polymerase involved in untargeted mutagenesis. Copies undamaged DNA at stalled replication forks, which arise in vivo from mismatched or misaligned primer ends. These misaligned primers can be extended by PolIV. Exhibits no 3'-5' exonuclease (proofreading) activity. May be involved in translesional synthesis, in conjunction with the beta clamp from PolIII.</text>
</comment>
<dbReference type="AlphaFoldDB" id="A0A8S8X8L1"/>
<dbReference type="Pfam" id="PF11799">
    <property type="entry name" value="IMS_C"/>
    <property type="match status" value="1"/>
</dbReference>
<dbReference type="InterPro" id="IPR043502">
    <property type="entry name" value="DNA/RNA_pol_sf"/>
</dbReference>
<organism evidence="19 20">
    <name type="scientific">Roseiterribacter gracilis</name>
    <dbReference type="NCBI Taxonomy" id="2812848"/>
    <lineage>
        <taxon>Bacteria</taxon>
        <taxon>Pseudomonadati</taxon>
        <taxon>Pseudomonadota</taxon>
        <taxon>Alphaproteobacteria</taxon>
        <taxon>Rhodospirillales</taxon>
        <taxon>Roseiterribacteraceae</taxon>
        <taxon>Roseiterribacter</taxon>
    </lineage>
</organism>
<evidence type="ECO:0000256" key="12">
    <source>
        <dbReference type="ARBA" id="ARBA00022932"/>
    </source>
</evidence>
<evidence type="ECO:0000313" key="20">
    <source>
        <dbReference type="Proteomes" id="UP000681075"/>
    </source>
</evidence>
<dbReference type="GO" id="GO:0009432">
    <property type="term" value="P:SOS response"/>
    <property type="evidence" value="ECO:0007669"/>
    <property type="project" value="TreeGrafter"/>
</dbReference>
<evidence type="ECO:0000256" key="7">
    <source>
        <dbReference type="ARBA" id="ARBA00022695"/>
    </source>
</evidence>
<dbReference type="SUPFAM" id="SSF100879">
    <property type="entry name" value="Lesion bypass DNA polymerase (Y-family), little finger domain"/>
    <property type="match status" value="1"/>
</dbReference>
<dbReference type="FunFam" id="3.30.1490.100:FF:000004">
    <property type="entry name" value="DNA polymerase IV"/>
    <property type="match status" value="1"/>
</dbReference>
<dbReference type="SUPFAM" id="SSF56672">
    <property type="entry name" value="DNA/RNA polymerases"/>
    <property type="match status" value="1"/>
</dbReference>
<dbReference type="GO" id="GO:0006281">
    <property type="term" value="P:DNA repair"/>
    <property type="evidence" value="ECO:0007669"/>
    <property type="project" value="UniProtKB-UniRule"/>
</dbReference>
<dbReference type="NCBIfam" id="NF002677">
    <property type="entry name" value="PRK02406.1"/>
    <property type="match status" value="1"/>
</dbReference>
<reference evidence="19" key="1">
    <citation type="submission" date="2021-02" db="EMBL/GenBank/DDBJ databases">
        <title>Genome sequence of Rhodospirillales sp. strain TMPK1 isolated from soil.</title>
        <authorList>
            <person name="Nakai R."/>
            <person name="Kusada H."/>
            <person name="Tamaki H."/>
        </authorList>
    </citation>
    <scope>NUCLEOTIDE SEQUENCE</scope>
    <source>
        <strain evidence="19">TMPK1</strain>
    </source>
</reference>
<dbReference type="NCBIfam" id="NF002751">
    <property type="entry name" value="PRK02794.1"/>
    <property type="match status" value="1"/>
</dbReference>
<feature type="active site" evidence="17">
    <location>
        <position position="145"/>
    </location>
</feature>
<evidence type="ECO:0000256" key="8">
    <source>
        <dbReference type="ARBA" id="ARBA00022705"/>
    </source>
</evidence>
<dbReference type="InterPro" id="IPR024728">
    <property type="entry name" value="PolY_HhH_motif"/>
</dbReference>
<evidence type="ECO:0000256" key="10">
    <source>
        <dbReference type="ARBA" id="ARBA00022763"/>
    </source>
</evidence>
<dbReference type="EC" id="2.7.7.7" evidence="17"/>
<dbReference type="Proteomes" id="UP000681075">
    <property type="component" value="Unassembled WGS sequence"/>
</dbReference>
<protein>
    <recommendedName>
        <fullName evidence="17">DNA polymerase IV</fullName>
        <shortName evidence="17">Pol IV</shortName>
        <ecNumber evidence="17">2.7.7.7</ecNumber>
    </recommendedName>
</protein>
<dbReference type="CDD" id="cd03586">
    <property type="entry name" value="PolY_Pol_IV_kappa"/>
    <property type="match status" value="1"/>
</dbReference>
<keyword evidence="12 17" id="KW-0239">DNA-directed DNA polymerase</keyword>
<evidence type="ECO:0000256" key="17">
    <source>
        <dbReference type="HAMAP-Rule" id="MF_01113"/>
    </source>
</evidence>
<dbReference type="PROSITE" id="PS50173">
    <property type="entry name" value="UMUC"/>
    <property type="match status" value="1"/>
</dbReference>
<comment type="cofactor">
    <cofactor evidence="17">
        <name>Mg(2+)</name>
        <dbReference type="ChEBI" id="CHEBI:18420"/>
    </cofactor>
    <text evidence="17">Binds 2 magnesium ions per subunit.</text>
</comment>
<evidence type="ECO:0000256" key="2">
    <source>
        <dbReference type="ARBA" id="ARBA00010945"/>
    </source>
</evidence>
<evidence type="ECO:0000256" key="9">
    <source>
        <dbReference type="ARBA" id="ARBA00022723"/>
    </source>
</evidence>
<dbReference type="InterPro" id="IPR022880">
    <property type="entry name" value="DNApol_IV"/>
</dbReference>
<dbReference type="Pfam" id="PF00817">
    <property type="entry name" value="IMS"/>
    <property type="match status" value="1"/>
</dbReference>
<keyword evidence="20" id="KW-1185">Reference proteome</keyword>
<name>A0A8S8X8L1_9PROT</name>
<comment type="subcellular location">
    <subcellularLocation>
        <location evidence="1 17">Cytoplasm</location>
    </subcellularLocation>
</comment>
<dbReference type="InterPro" id="IPR036775">
    <property type="entry name" value="DNA_pol_Y-fam_lit_finger_sf"/>
</dbReference>
<comment type="subunit">
    <text evidence="3 17">Monomer.</text>
</comment>
<evidence type="ECO:0000259" key="18">
    <source>
        <dbReference type="PROSITE" id="PS50173"/>
    </source>
</evidence>
<evidence type="ECO:0000313" key="19">
    <source>
        <dbReference type="EMBL" id="GIL37839.1"/>
    </source>
</evidence>
<keyword evidence="6 17" id="KW-0808">Transferase</keyword>
<keyword evidence="13 17" id="KW-0238">DNA-binding</keyword>
<feature type="binding site" evidence="17">
    <location>
        <position position="51"/>
    </location>
    <ligand>
        <name>Mg(2+)</name>
        <dbReference type="ChEBI" id="CHEBI:18420"/>
    </ligand>
</feature>
<evidence type="ECO:0000256" key="16">
    <source>
        <dbReference type="ARBA" id="ARBA00049244"/>
    </source>
</evidence>
<keyword evidence="9 17" id="KW-0479">Metal-binding</keyword>
<evidence type="ECO:0000256" key="3">
    <source>
        <dbReference type="ARBA" id="ARBA00011245"/>
    </source>
</evidence>
<feature type="site" description="Substrate discrimination" evidence="17">
    <location>
        <position position="56"/>
    </location>
</feature>
<dbReference type="Gene3D" id="3.40.1170.60">
    <property type="match status" value="1"/>
</dbReference>
<dbReference type="GO" id="GO:0005829">
    <property type="term" value="C:cytosol"/>
    <property type="evidence" value="ECO:0007669"/>
    <property type="project" value="TreeGrafter"/>
</dbReference>
<comment type="catalytic activity">
    <reaction evidence="16 17">
        <text>DNA(n) + a 2'-deoxyribonucleoside 5'-triphosphate = DNA(n+1) + diphosphate</text>
        <dbReference type="Rhea" id="RHEA:22508"/>
        <dbReference type="Rhea" id="RHEA-COMP:17339"/>
        <dbReference type="Rhea" id="RHEA-COMP:17340"/>
        <dbReference type="ChEBI" id="CHEBI:33019"/>
        <dbReference type="ChEBI" id="CHEBI:61560"/>
        <dbReference type="ChEBI" id="CHEBI:173112"/>
        <dbReference type="EC" id="2.7.7.7"/>
    </reaction>
</comment>
<proteinExistence type="inferred from homology"/>
<dbReference type="InterPro" id="IPR050116">
    <property type="entry name" value="DNA_polymerase-Y"/>
</dbReference>
<dbReference type="PANTHER" id="PTHR11076:SF33">
    <property type="entry name" value="DNA POLYMERASE KAPPA"/>
    <property type="match status" value="1"/>
</dbReference>
<dbReference type="GO" id="GO:0000287">
    <property type="term" value="F:magnesium ion binding"/>
    <property type="evidence" value="ECO:0007669"/>
    <property type="project" value="UniProtKB-UniRule"/>
</dbReference>
<keyword evidence="14 17" id="KW-0234">DNA repair</keyword>
<comment type="caution">
    <text evidence="19">The sequence shown here is derived from an EMBL/GenBank/DDBJ whole genome shotgun (WGS) entry which is preliminary data.</text>
</comment>
<keyword evidence="5 17" id="KW-0963">Cytoplasm</keyword>
<accession>A0A8S8X8L1</accession>
<dbReference type="InterPro" id="IPR001126">
    <property type="entry name" value="UmuC"/>
</dbReference>
<dbReference type="Gene3D" id="3.30.1490.100">
    <property type="entry name" value="DNA polymerase, Y-family, little finger domain"/>
    <property type="match status" value="1"/>
</dbReference>
<dbReference type="Gene3D" id="1.10.150.20">
    <property type="entry name" value="5' to 3' exonuclease, C-terminal subdomain"/>
    <property type="match status" value="1"/>
</dbReference>
<dbReference type="FunFam" id="3.40.1170.60:FF:000001">
    <property type="entry name" value="DNA polymerase IV"/>
    <property type="match status" value="1"/>
</dbReference>
<evidence type="ECO:0000256" key="14">
    <source>
        <dbReference type="ARBA" id="ARBA00023204"/>
    </source>
</evidence>
<gene>
    <name evidence="17 19" type="primary">dinB</name>
    <name evidence="19" type="ORF">TMPK1_00760</name>
</gene>
<keyword evidence="11 17" id="KW-0460">Magnesium</keyword>
<dbReference type="EMBL" id="BOPV01000001">
    <property type="protein sequence ID" value="GIL37839.1"/>
    <property type="molecule type" value="Genomic_DNA"/>
</dbReference>
<dbReference type="Gene3D" id="3.30.70.270">
    <property type="match status" value="1"/>
</dbReference>
<keyword evidence="7 17" id="KW-0548">Nucleotidyltransferase</keyword>
<feature type="domain" description="UmuC" evidence="18">
    <location>
        <begin position="47"/>
        <end position="227"/>
    </location>
</feature>
<evidence type="ECO:0000256" key="4">
    <source>
        <dbReference type="ARBA" id="ARBA00022457"/>
    </source>
</evidence>
<evidence type="ECO:0000256" key="1">
    <source>
        <dbReference type="ARBA" id="ARBA00004496"/>
    </source>
</evidence>
<dbReference type="GO" id="GO:0003887">
    <property type="term" value="F:DNA-directed DNA polymerase activity"/>
    <property type="evidence" value="ECO:0007669"/>
    <property type="project" value="UniProtKB-UniRule"/>
</dbReference>
<dbReference type="GO" id="GO:0042276">
    <property type="term" value="P:error-prone translesion synthesis"/>
    <property type="evidence" value="ECO:0007669"/>
    <property type="project" value="TreeGrafter"/>
</dbReference>
<dbReference type="InterPro" id="IPR017961">
    <property type="entry name" value="DNA_pol_Y-fam_little_finger"/>
</dbReference>
<dbReference type="PANTHER" id="PTHR11076">
    <property type="entry name" value="DNA REPAIR POLYMERASE UMUC / TRANSFERASE FAMILY MEMBER"/>
    <property type="match status" value="1"/>
</dbReference>
<sequence>MEAAEIPRLCRDCGDLRPVSLTDHRSRCPNCGSPRLIAHAELTDLSIAHIDCDAFYATVEKREDPSLIEKPVIVGGGRRGVVSAACYVARRFGVRSAMPMFKALSLCPDAVVIRPRMELYAQVGRQVRAIMRDATPLVEALSIDEAFLDLTGTAKLHRAVPAETLAKLARQIEAELGVTVSIGLAPNKFLAKMASEIDKPRGFAVVGRNDIRAFLDPQPIRALWGVGPKLEEKLQRDGYKTIGDLFAVGRDRLIERYGSTGLHLSQLAAGEDARKIEPGRESKSVSAETTFNNDLIGAEALHAELWPLAEKVSRRMKRENVAARTIVLTLRTTKFKRFSRRIGVQPPTQLATVLFETAQKLLAPLADAEPYRLIGVGGTDLVPPEGADTSDLVDPTRGRTAAVERAIDALRAKHGNASITKGRGFKPT</sequence>
<evidence type="ECO:0000256" key="13">
    <source>
        <dbReference type="ARBA" id="ARBA00023125"/>
    </source>
</evidence>